<evidence type="ECO:0000256" key="6">
    <source>
        <dbReference type="ARBA" id="ARBA00022898"/>
    </source>
</evidence>
<dbReference type="GO" id="GO:0042541">
    <property type="term" value="P:hemoglobin biosynthetic process"/>
    <property type="evidence" value="ECO:0007669"/>
    <property type="project" value="TreeGrafter"/>
</dbReference>
<dbReference type="KEGG" id="char:105893522"/>
<feature type="domain" description="Aminotransferase class I/classII large" evidence="17">
    <location>
        <begin position="216"/>
        <end position="561"/>
    </location>
</feature>
<keyword evidence="12 16" id="KW-0012">Acyltransferase</keyword>
<dbReference type="InterPro" id="IPR010961">
    <property type="entry name" value="4pyrrol_synth_NH2levulA_synth"/>
</dbReference>
<keyword evidence="8 16" id="KW-0496">Mitochondrion</keyword>
<comment type="subcellular location">
    <subcellularLocation>
        <location evidence="16">Mitochondrion inner membrane</location>
        <topology evidence="16">Peripheral membrane protein</topology>
    </subcellularLocation>
    <text evidence="16">Localizes to the matrix side of the mitochondrion inner membrane.</text>
</comment>
<comment type="catalytic activity">
    <reaction evidence="14">
        <text>succinyl-CoA + glycine + H(+) = 5-aminolevulinate + CO2 + CoA</text>
        <dbReference type="Rhea" id="RHEA:12921"/>
        <dbReference type="ChEBI" id="CHEBI:15378"/>
        <dbReference type="ChEBI" id="CHEBI:16526"/>
        <dbReference type="ChEBI" id="CHEBI:57287"/>
        <dbReference type="ChEBI" id="CHEBI:57292"/>
        <dbReference type="ChEBI" id="CHEBI:57305"/>
        <dbReference type="ChEBI" id="CHEBI:356416"/>
        <dbReference type="EC" id="2.3.1.37"/>
    </reaction>
    <physiologicalReaction direction="left-to-right" evidence="14">
        <dbReference type="Rhea" id="RHEA:12922"/>
    </physiologicalReaction>
</comment>
<evidence type="ECO:0000256" key="14">
    <source>
        <dbReference type="ARBA" id="ARBA00049013"/>
    </source>
</evidence>
<gene>
    <name evidence="20" type="primary">alas1</name>
</gene>
<dbReference type="InterPro" id="IPR001917">
    <property type="entry name" value="Aminotrans_II_pyridoxalP_BS"/>
</dbReference>
<evidence type="ECO:0000256" key="7">
    <source>
        <dbReference type="ARBA" id="ARBA00022946"/>
    </source>
</evidence>
<comment type="function">
    <text evidence="13">Catalyzes the pyridoxal 5'-phosphate (PLP)-dependent condensation of succinyl-CoA and glycine to form aminolevulinic acid (ALA), with CoA and CO2 as by-products.</text>
</comment>
<keyword evidence="10" id="KW-0472">Membrane</keyword>
<dbReference type="PANTHER" id="PTHR13693:SF50">
    <property type="entry name" value="5-AMINOLEVULINATE SYNTHASE, NON-SPECIFIC, MITOCHONDRIAL"/>
    <property type="match status" value="1"/>
</dbReference>
<keyword evidence="11" id="KW-0379">Hydroxylation</keyword>
<evidence type="ECO:0000256" key="15">
    <source>
        <dbReference type="RuleBase" id="RU003693"/>
    </source>
</evidence>
<proteinExistence type="inferred from homology"/>
<dbReference type="AlphaFoldDB" id="A0A6P3VM84"/>
<evidence type="ECO:0000256" key="4">
    <source>
        <dbReference type="ARBA" id="ARBA00022679"/>
    </source>
</evidence>
<evidence type="ECO:0000256" key="16">
    <source>
        <dbReference type="RuleBase" id="RU910713"/>
    </source>
</evidence>
<evidence type="ECO:0000256" key="13">
    <source>
        <dbReference type="ARBA" id="ARBA00037218"/>
    </source>
</evidence>
<sequence length="612" mass="67920">MDAIIRCPFLSRVPQAFLQQTRKTLVGYAVKCPVMMDLASRPLVRAVCSSSSSFQKTEDTVPVTEAPKETPNMPQGHPKPPAGQAASKCPFLAAEMGQNSSVVRQASMETQEDVSEVRTVRKDVSHSDLNPLVQNSKAAGDLLKKLMKQQPTRVSHLLQENMPKAISNFQYDKFFEKKIEEKKADHTYRVFKTVNRRATDFPMADDYTETQNYRRDVSVWCSNDYLGMSSHPRVTQSIMDTLRKHGSGAGGTRNISGTSKFHVDLEYELADLHRKDAALLFTSCFVANDSTLFTLAKMLPGCEIYSDAGNHASMIMGIKNSGAKKFIFRHNDVEHLRELLKKSDPSTPKIVAFETVHSMDGAVCPLEEMCDVSHEYGAITFVDEVHAVGLYGARGGGIGDRDAVMHKMDIISGTLGKAFGCVGGYIASTNALIDTVRSYAAGFIFTTSLPPMLLAGARESIQTLKSEEGRTLRRGHQRNVKLLRQMLMDSGLPVVHCPSHIIPVRVSNAEKNTEVSDIMMSRYNIYVQAINYPTVARGDELLRIAPTPHHTPEMMMFFVDKLLTAWKEAGLELKPHPSGECNFCQKPIHFEVMSEREKSYFSGLSHPISACG</sequence>
<evidence type="ECO:0000259" key="18">
    <source>
        <dbReference type="Pfam" id="PF09029"/>
    </source>
</evidence>
<evidence type="ECO:0000256" key="11">
    <source>
        <dbReference type="ARBA" id="ARBA00023278"/>
    </source>
</evidence>
<comment type="cofactor">
    <cofactor evidence="1 15">
        <name>pyridoxal 5'-phosphate</name>
        <dbReference type="ChEBI" id="CHEBI:597326"/>
    </cofactor>
</comment>
<dbReference type="InterPro" id="IPR015118">
    <property type="entry name" value="5aminolev_synth_preseq"/>
</dbReference>
<keyword evidence="5" id="KW-0999">Mitochondrion inner membrane</keyword>
<evidence type="ECO:0000313" key="19">
    <source>
        <dbReference type="Proteomes" id="UP000515152"/>
    </source>
</evidence>
<evidence type="ECO:0000256" key="8">
    <source>
        <dbReference type="ARBA" id="ARBA00023128"/>
    </source>
</evidence>
<evidence type="ECO:0000256" key="9">
    <source>
        <dbReference type="ARBA" id="ARBA00023133"/>
    </source>
</evidence>
<evidence type="ECO:0000256" key="3">
    <source>
        <dbReference type="ARBA" id="ARBA00008392"/>
    </source>
</evidence>
<evidence type="ECO:0000256" key="10">
    <source>
        <dbReference type="ARBA" id="ARBA00023136"/>
    </source>
</evidence>
<keyword evidence="7" id="KW-0809">Transit peptide</keyword>
<keyword evidence="6 15" id="KW-0663">Pyridoxal phosphate</keyword>
<protein>
    <recommendedName>
        <fullName evidence="16">5-aminolevulinate synthase</fullName>
        <ecNumber evidence="16">2.3.1.37</ecNumber>
    </recommendedName>
    <alternativeName>
        <fullName evidence="16">5-aminolevulinic acid synthase</fullName>
    </alternativeName>
    <alternativeName>
        <fullName evidence="16">Delta-ALA synthase</fullName>
    </alternativeName>
    <alternativeName>
        <fullName evidence="16">Delta-aminolevulinate synthase</fullName>
    </alternativeName>
</protein>
<keyword evidence="9 16" id="KW-0350">Heme biosynthesis</keyword>
<keyword evidence="19" id="KW-1185">Reference proteome</keyword>
<dbReference type="OrthoDB" id="10263824at2759"/>
<evidence type="ECO:0000256" key="12">
    <source>
        <dbReference type="ARBA" id="ARBA00023315"/>
    </source>
</evidence>
<dbReference type="InterPro" id="IPR015422">
    <property type="entry name" value="PyrdxlP-dep_Trfase_small"/>
</dbReference>
<reference evidence="20" key="1">
    <citation type="submission" date="2025-08" db="UniProtKB">
        <authorList>
            <consortium name="RefSeq"/>
        </authorList>
    </citation>
    <scope>IDENTIFICATION</scope>
</reference>
<keyword evidence="4 16" id="KW-0808">Transferase</keyword>
<dbReference type="CTD" id="211"/>
<dbReference type="GO" id="GO:0005743">
    <property type="term" value="C:mitochondrial inner membrane"/>
    <property type="evidence" value="ECO:0007669"/>
    <property type="project" value="UniProtKB-SubCell"/>
</dbReference>
<dbReference type="EC" id="2.3.1.37" evidence="16"/>
<dbReference type="GeneID" id="105893522"/>
<organism evidence="19 20">
    <name type="scientific">Clupea harengus</name>
    <name type="common">Atlantic herring</name>
    <dbReference type="NCBI Taxonomy" id="7950"/>
    <lineage>
        <taxon>Eukaryota</taxon>
        <taxon>Metazoa</taxon>
        <taxon>Chordata</taxon>
        <taxon>Craniata</taxon>
        <taxon>Vertebrata</taxon>
        <taxon>Euteleostomi</taxon>
        <taxon>Actinopterygii</taxon>
        <taxon>Neopterygii</taxon>
        <taxon>Teleostei</taxon>
        <taxon>Clupei</taxon>
        <taxon>Clupeiformes</taxon>
        <taxon>Clupeoidei</taxon>
        <taxon>Clupeidae</taxon>
        <taxon>Clupea</taxon>
    </lineage>
</organism>
<evidence type="ECO:0000256" key="1">
    <source>
        <dbReference type="ARBA" id="ARBA00001933"/>
    </source>
</evidence>
<evidence type="ECO:0000256" key="5">
    <source>
        <dbReference type="ARBA" id="ARBA00022792"/>
    </source>
</evidence>
<dbReference type="Pfam" id="PF00155">
    <property type="entry name" value="Aminotran_1_2"/>
    <property type="match status" value="1"/>
</dbReference>
<dbReference type="UniPathway" id="UPA00251">
    <property type="reaction ID" value="UER00375"/>
</dbReference>
<dbReference type="CDD" id="cd06454">
    <property type="entry name" value="KBL_like"/>
    <property type="match status" value="1"/>
</dbReference>
<dbReference type="InterPro" id="IPR015421">
    <property type="entry name" value="PyrdxlP-dep_Trfase_major"/>
</dbReference>
<dbReference type="RefSeq" id="XP_012675402.1">
    <property type="nucleotide sequence ID" value="XM_012819948.3"/>
</dbReference>
<dbReference type="Proteomes" id="UP000515152">
    <property type="component" value="Chromosome 5"/>
</dbReference>
<dbReference type="PROSITE" id="PS00599">
    <property type="entry name" value="AA_TRANSFER_CLASS_2"/>
    <property type="match status" value="1"/>
</dbReference>
<dbReference type="Gene3D" id="3.90.1150.10">
    <property type="entry name" value="Aspartate Aminotransferase, domain 1"/>
    <property type="match status" value="1"/>
</dbReference>
<evidence type="ECO:0000313" key="20">
    <source>
        <dbReference type="RefSeq" id="XP_012675402.1"/>
    </source>
</evidence>
<dbReference type="GO" id="GO:0006782">
    <property type="term" value="P:protoporphyrinogen IX biosynthetic process"/>
    <property type="evidence" value="ECO:0007669"/>
    <property type="project" value="UniProtKB-UniRule"/>
</dbReference>
<evidence type="ECO:0000256" key="2">
    <source>
        <dbReference type="ARBA" id="ARBA00005029"/>
    </source>
</evidence>
<dbReference type="InterPro" id="IPR050087">
    <property type="entry name" value="AON_synthase_class-II"/>
</dbReference>
<dbReference type="PANTHER" id="PTHR13693">
    <property type="entry name" value="CLASS II AMINOTRANSFERASE/8-AMINO-7-OXONONANOATE SYNTHASE"/>
    <property type="match status" value="1"/>
</dbReference>
<dbReference type="FunFam" id="3.40.640.10:FF:000006">
    <property type="entry name" value="5-aminolevulinate synthase, mitochondrial"/>
    <property type="match status" value="1"/>
</dbReference>
<dbReference type="SUPFAM" id="SSF53383">
    <property type="entry name" value="PLP-dependent transferases"/>
    <property type="match status" value="1"/>
</dbReference>
<dbReference type="Gene3D" id="3.40.640.10">
    <property type="entry name" value="Type I PLP-dependent aspartate aminotransferase-like (Major domain)"/>
    <property type="match status" value="1"/>
</dbReference>
<comment type="pathway">
    <text evidence="2 16">Porphyrin-containing compound metabolism; protoporphyrin-IX biosynthesis; 5-aminolevulinate from glycine: step 1/1.</text>
</comment>
<name>A0A6P3VM84_CLUHA</name>
<dbReference type="GO" id="GO:0003870">
    <property type="term" value="F:5-aminolevulinate synthase activity"/>
    <property type="evidence" value="ECO:0007669"/>
    <property type="project" value="UniProtKB-EC"/>
</dbReference>
<comment type="similarity">
    <text evidence="3 15">Belongs to the class-II pyridoxal-phosphate-dependent aminotransferase family.</text>
</comment>
<feature type="domain" description="5-aminolevulinate synthase presequence" evidence="18">
    <location>
        <begin position="2"/>
        <end position="118"/>
    </location>
</feature>
<dbReference type="GO" id="GO:0048821">
    <property type="term" value="P:erythrocyte development"/>
    <property type="evidence" value="ECO:0007669"/>
    <property type="project" value="TreeGrafter"/>
</dbReference>
<dbReference type="InterPro" id="IPR004839">
    <property type="entry name" value="Aminotransferase_I/II_large"/>
</dbReference>
<accession>A0A6P3VM84</accession>
<evidence type="ECO:0000259" key="17">
    <source>
        <dbReference type="Pfam" id="PF00155"/>
    </source>
</evidence>
<dbReference type="GO" id="GO:0005759">
    <property type="term" value="C:mitochondrial matrix"/>
    <property type="evidence" value="ECO:0007669"/>
    <property type="project" value="UniProtKB-UniRule"/>
</dbReference>
<dbReference type="InterPro" id="IPR015424">
    <property type="entry name" value="PyrdxlP-dep_Trfase"/>
</dbReference>
<dbReference type="Pfam" id="PF09029">
    <property type="entry name" value="Preseq_ALAS"/>
    <property type="match status" value="1"/>
</dbReference>
<dbReference type="GO" id="GO:0030170">
    <property type="term" value="F:pyridoxal phosphate binding"/>
    <property type="evidence" value="ECO:0007669"/>
    <property type="project" value="UniProtKB-UniRule"/>
</dbReference>
<dbReference type="NCBIfam" id="TIGR01821">
    <property type="entry name" value="5aminolev_synth"/>
    <property type="match status" value="1"/>
</dbReference>